<dbReference type="OrthoDB" id="8265725at2"/>
<name>A0A1M7LFB6_9BRAD</name>
<feature type="signal peptide" evidence="1">
    <location>
        <begin position="1"/>
        <end position="23"/>
    </location>
</feature>
<dbReference type="InterPro" id="IPR021647">
    <property type="entry name" value="CusF_Ec"/>
</dbReference>
<dbReference type="Proteomes" id="UP000183208">
    <property type="component" value="Unassembled WGS sequence"/>
</dbReference>
<dbReference type="Pfam" id="PF11604">
    <property type="entry name" value="CusF_Ec"/>
    <property type="match status" value="1"/>
</dbReference>
<evidence type="ECO:0000313" key="3">
    <source>
        <dbReference type="Proteomes" id="UP000183208"/>
    </source>
</evidence>
<organism evidence="2 3">
    <name type="scientific">Bradyrhizobium lablabi</name>
    <dbReference type="NCBI Taxonomy" id="722472"/>
    <lineage>
        <taxon>Bacteria</taxon>
        <taxon>Pseudomonadati</taxon>
        <taxon>Pseudomonadota</taxon>
        <taxon>Alphaproteobacteria</taxon>
        <taxon>Hyphomicrobiales</taxon>
        <taxon>Nitrobacteraceae</taxon>
        <taxon>Bradyrhizobium</taxon>
    </lineage>
</organism>
<dbReference type="AlphaFoldDB" id="A0A1M7LFB6"/>
<reference evidence="2 3" key="1">
    <citation type="submission" date="2016-10" db="EMBL/GenBank/DDBJ databases">
        <authorList>
            <person name="de Groot N.N."/>
        </authorList>
    </citation>
    <scope>NUCLEOTIDE SEQUENCE [LARGE SCALE GENOMIC DNA]</scope>
    <source>
        <strain evidence="2 3">GAS522</strain>
    </source>
</reference>
<proteinExistence type="predicted"/>
<evidence type="ECO:0000313" key="2">
    <source>
        <dbReference type="EMBL" id="SEC14344.1"/>
    </source>
</evidence>
<gene>
    <name evidence="2" type="ORF">SAMN05444171_0750</name>
</gene>
<protein>
    <submittedName>
        <fullName evidence="2">Copper binding protein CusF</fullName>
    </submittedName>
</protein>
<evidence type="ECO:0000256" key="1">
    <source>
        <dbReference type="SAM" id="SignalP"/>
    </source>
</evidence>
<keyword evidence="1" id="KW-0732">Signal</keyword>
<dbReference type="RefSeq" id="WP_074815712.1">
    <property type="nucleotide sequence ID" value="NZ_FNTI01000001.1"/>
</dbReference>
<dbReference type="Gene3D" id="2.40.50.320">
    <property type="entry name" value="Copper binding periplasmic protein CusF"/>
    <property type="match status" value="1"/>
</dbReference>
<feature type="chain" id="PRO_5030032113" evidence="1">
    <location>
        <begin position="24"/>
        <end position="98"/>
    </location>
</feature>
<dbReference type="EMBL" id="FNTI01000001">
    <property type="protein sequence ID" value="SEC14344.1"/>
    <property type="molecule type" value="Genomic_DNA"/>
</dbReference>
<dbReference type="InterPro" id="IPR042230">
    <property type="entry name" value="CusF_sf"/>
</dbReference>
<accession>A0A1M7LFB6</accession>
<sequence length="98" mass="9876">MKLAKIMIAGTAALTIISSMALAQQTLTGTVTRIDRVNGTVAIQQAQSGTVGAGGGGAAEEFKVQNGASLDAVHAGDRVNFSATSTGGSKTITKLERQ</sequence>